<dbReference type="Proteomes" id="UP000223370">
    <property type="component" value="Unassembled WGS sequence"/>
</dbReference>
<dbReference type="PRINTS" id="PR00502">
    <property type="entry name" value="NUDIXFAMILY"/>
</dbReference>
<evidence type="ECO:0000256" key="12">
    <source>
        <dbReference type="RuleBase" id="RU003476"/>
    </source>
</evidence>
<dbReference type="CDD" id="cd03425">
    <property type="entry name" value="NUDIX_MutT_NudA_like"/>
    <property type="match status" value="1"/>
</dbReference>
<dbReference type="GO" id="GO:0044716">
    <property type="term" value="F:8-oxo-GDP phosphatase activity"/>
    <property type="evidence" value="ECO:0007669"/>
    <property type="project" value="TreeGrafter"/>
</dbReference>
<accession>A0A1Z5J0F7</accession>
<protein>
    <recommendedName>
        <fullName evidence="11">8-oxo-dGTP diphosphatase</fullName>
        <ecNumber evidence="11">3.6.1.55</ecNumber>
    </recommendedName>
</protein>
<dbReference type="GO" id="GO:0006281">
    <property type="term" value="P:DNA repair"/>
    <property type="evidence" value="ECO:0007669"/>
    <property type="project" value="UniProtKB-KW"/>
</dbReference>
<dbReference type="PANTHER" id="PTHR47707:SF1">
    <property type="entry name" value="NUDIX HYDROLASE FAMILY PROTEIN"/>
    <property type="match status" value="1"/>
</dbReference>
<evidence type="ECO:0000256" key="9">
    <source>
        <dbReference type="ARBA" id="ARBA00023204"/>
    </source>
</evidence>
<evidence type="ECO:0000313" key="15">
    <source>
        <dbReference type="Proteomes" id="UP000223370"/>
    </source>
</evidence>
<comment type="catalytic activity">
    <reaction evidence="10">
        <text>8-oxo-dGTP + H2O = 8-oxo-dGMP + diphosphate + H(+)</text>
        <dbReference type="Rhea" id="RHEA:31575"/>
        <dbReference type="ChEBI" id="CHEBI:15377"/>
        <dbReference type="ChEBI" id="CHEBI:15378"/>
        <dbReference type="ChEBI" id="CHEBI:33019"/>
        <dbReference type="ChEBI" id="CHEBI:63224"/>
        <dbReference type="ChEBI" id="CHEBI:77896"/>
        <dbReference type="EC" id="3.6.1.55"/>
    </reaction>
</comment>
<comment type="similarity">
    <text evidence="2 12">Belongs to the Nudix hydrolase family.</text>
</comment>
<dbReference type="EC" id="3.6.1.55" evidence="11"/>
<dbReference type="GO" id="GO:0008413">
    <property type="term" value="F:8-oxo-7,8-dihydroguanosine triphosphate pyrophosphatase activity"/>
    <property type="evidence" value="ECO:0007669"/>
    <property type="project" value="TreeGrafter"/>
</dbReference>
<evidence type="ECO:0000259" key="13">
    <source>
        <dbReference type="PROSITE" id="PS51462"/>
    </source>
</evidence>
<evidence type="ECO:0000313" key="14">
    <source>
        <dbReference type="EMBL" id="GAX07366.1"/>
    </source>
</evidence>
<evidence type="ECO:0000256" key="3">
    <source>
        <dbReference type="ARBA" id="ARBA00022457"/>
    </source>
</evidence>
<dbReference type="Pfam" id="PF00293">
    <property type="entry name" value="NUDIX"/>
    <property type="match status" value="1"/>
</dbReference>
<dbReference type="GO" id="GO:0006260">
    <property type="term" value="P:DNA replication"/>
    <property type="evidence" value="ECO:0007669"/>
    <property type="project" value="UniProtKB-KW"/>
</dbReference>
<dbReference type="PROSITE" id="PS00893">
    <property type="entry name" value="NUDIX_BOX"/>
    <property type="match status" value="1"/>
</dbReference>
<keyword evidence="5" id="KW-0479">Metal-binding</keyword>
<keyword evidence="8" id="KW-0460">Magnesium</keyword>
<evidence type="ECO:0000256" key="10">
    <source>
        <dbReference type="ARBA" id="ARBA00035861"/>
    </source>
</evidence>
<dbReference type="GO" id="GO:0035539">
    <property type="term" value="F:8-oxo-7,8-dihydrodeoxyguanosine triphosphate pyrophosphatase activity"/>
    <property type="evidence" value="ECO:0007669"/>
    <property type="project" value="UniProtKB-EC"/>
</dbReference>
<feature type="domain" description="Nudix hydrolase" evidence="13">
    <location>
        <begin position="3"/>
        <end position="128"/>
    </location>
</feature>
<comment type="caution">
    <text evidence="14">The sequence shown here is derived from an EMBL/GenBank/DDBJ whole genome shotgun (WGS) entry which is preliminary data.</text>
</comment>
<name>A0A1Z5J0F7_9LACO</name>
<dbReference type="SUPFAM" id="SSF55811">
    <property type="entry name" value="Nudix"/>
    <property type="match status" value="1"/>
</dbReference>
<keyword evidence="3" id="KW-0515">Mutator protein</keyword>
<organism evidence="14 15">
    <name type="scientific">Secundilactobacillus silagincola</name>
    <dbReference type="NCBI Taxonomy" id="1714681"/>
    <lineage>
        <taxon>Bacteria</taxon>
        <taxon>Bacillati</taxon>
        <taxon>Bacillota</taxon>
        <taxon>Bacilli</taxon>
        <taxon>Lactobacillales</taxon>
        <taxon>Lactobacillaceae</taxon>
        <taxon>Secundilactobacillus</taxon>
    </lineage>
</organism>
<dbReference type="PANTHER" id="PTHR47707">
    <property type="entry name" value="8-OXO-DGTP DIPHOSPHATASE"/>
    <property type="match status" value="1"/>
</dbReference>
<evidence type="ECO:0000256" key="1">
    <source>
        <dbReference type="ARBA" id="ARBA00001946"/>
    </source>
</evidence>
<dbReference type="PROSITE" id="PS51462">
    <property type="entry name" value="NUDIX"/>
    <property type="match status" value="1"/>
</dbReference>
<evidence type="ECO:0000256" key="2">
    <source>
        <dbReference type="ARBA" id="ARBA00005582"/>
    </source>
</evidence>
<keyword evidence="9" id="KW-0234">DNA repair</keyword>
<dbReference type="InterPro" id="IPR015797">
    <property type="entry name" value="NUDIX_hydrolase-like_dom_sf"/>
</dbReference>
<dbReference type="OrthoDB" id="9810648at2"/>
<dbReference type="InterPro" id="IPR020084">
    <property type="entry name" value="NUDIX_hydrolase_CS"/>
</dbReference>
<gene>
    <name evidence="14" type="primary">mutT_1</name>
    <name evidence="14" type="ORF">IWT5_00099</name>
</gene>
<dbReference type="InterPro" id="IPR020476">
    <property type="entry name" value="Nudix_hydrolase"/>
</dbReference>
<evidence type="ECO:0000256" key="5">
    <source>
        <dbReference type="ARBA" id="ARBA00022723"/>
    </source>
</evidence>
<dbReference type="EMBL" id="BCMJ01000001">
    <property type="protein sequence ID" value="GAX07366.1"/>
    <property type="molecule type" value="Genomic_DNA"/>
</dbReference>
<dbReference type="Gene3D" id="3.90.79.10">
    <property type="entry name" value="Nucleoside Triphosphate Pyrophosphohydrolase"/>
    <property type="match status" value="1"/>
</dbReference>
<dbReference type="GO" id="GO:0046872">
    <property type="term" value="F:metal ion binding"/>
    <property type="evidence" value="ECO:0007669"/>
    <property type="project" value="UniProtKB-KW"/>
</dbReference>
<sequence length="141" mass="15980">MKKQINVVGAALIENGKVLATKRNDDRVLGTLWEFPGGKIETGETPEQALQRELNEEFNDEIVVGERVTETNSHEYDFGIVNLTVYYAKFLTHHFDLVAHSRVEWLNQNELNQLSWAEADQAAVNVISKADLTQVKFYGSN</sequence>
<dbReference type="RefSeq" id="WP_098823361.1">
    <property type="nucleotide sequence ID" value="NZ_BCMJ01000001.1"/>
</dbReference>
<dbReference type="GO" id="GO:0044715">
    <property type="term" value="F:8-oxo-dGDP phosphatase activity"/>
    <property type="evidence" value="ECO:0007669"/>
    <property type="project" value="TreeGrafter"/>
</dbReference>
<keyword evidence="4" id="KW-0235">DNA replication</keyword>
<dbReference type="InterPro" id="IPR047127">
    <property type="entry name" value="MutT-like"/>
</dbReference>
<keyword evidence="6" id="KW-0227">DNA damage</keyword>
<keyword evidence="15" id="KW-1185">Reference proteome</keyword>
<dbReference type="InterPro" id="IPR000086">
    <property type="entry name" value="NUDIX_hydrolase_dom"/>
</dbReference>
<proteinExistence type="inferred from homology"/>
<evidence type="ECO:0000256" key="11">
    <source>
        <dbReference type="ARBA" id="ARBA00038905"/>
    </source>
</evidence>
<dbReference type="AlphaFoldDB" id="A0A1Z5J0F7"/>
<comment type="cofactor">
    <cofactor evidence="1">
        <name>Mg(2+)</name>
        <dbReference type="ChEBI" id="CHEBI:18420"/>
    </cofactor>
</comment>
<keyword evidence="7 12" id="KW-0378">Hydrolase</keyword>
<evidence type="ECO:0000256" key="7">
    <source>
        <dbReference type="ARBA" id="ARBA00022801"/>
    </source>
</evidence>
<reference evidence="14 15" key="1">
    <citation type="submission" date="2015-11" db="EMBL/GenBank/DDBJ databases">
        <title>Draft genome sequences of new species of the genus Lactobacillus isolated from orchardgrass silage.</title>
        <authorList>
            <person name="Tohno M."/>
            <person name="Tanizawa Y."/>
            <person name="Arita M."/>
        </authorList>
    </citation>
    <scope>NUCLEOTIDE SEQUENCE [LARGE SCALE GENOMIC DNA]</scope>
    <source>
        <strain evidence="14 15">IWT5</strain>
    </source>
</reference>
<evidence type="ECO:0000256" key="8">
    <source>
        <dbReference type="ARBA" id="ARBA00022842"/>
    </source>
</evidence>
<evidence type="ECO:0000256" key="4">
    <source>
        <dbReference type="ARBA" id="ARBA00022705"/>
    </source>
</evidence>
<evidence type="ECO:0000256" key="6">
    <source>
        <dbReference type="ARBA" id="ARBA00022763"/>
    </source>
</evidence>